<keyword evidence="7 16" id="KW-0548">Nucleotidyltransferase</keyword>
<evidence type="ECO:0000256" key="16">
    <source>
        <dbReference type="PIRNR" id="PIRNR036959"/>
    </source>
</evidence>
<dbReference type="Gene3D" id="3.30.470.30">
    <property type="entry name" value="DNA ligase/mRNA capping enzyme"/>
    <property type="match status" value="1"/>
</dbReference>
<evidence type="ECO:0000313" key="21">
    <source>
        <dbReference type="Proteomes" id="UP000799444"/>
    </source>
</evidence>
<evidence type="ECO:0000259" key="18">
    <source>
        <dbReference type="Pfam" id="PF01331"/>
    </source>
</evidence>
<evidence type="ECO:0000256" key="15">
    <source>
        <dbReference type="ARBA" id="ARBA00047082"/>
    </source>
</evidence>
<comment type="subunit">
    <text evidence="15">Heterodimer. The mRNA-capping enzyme is composed of two separate chains alpha and beta, respectively a mRNA guanylyltransferase and an mRNA 5'-triphosphate monophosphatase.</text>
</comment>
<comment type="catalytic activity">
    <reaction evidence="14">
        <text>a 5'-end diphospho-ribonucleoside in mRNA + GTP + H(+) = a 5'-end (5'-triphosphoguanosine)-ribonucleoside in mRNA + diphosphate</text>
        <dbReference type="Rhea" id="RHEA:67012"/>
        <dbReference type="Rhea" id="RHEA-COMP:17165"/>
        <dbReference type="Rhea" id="RHEA-COMP:17166"/>
        <dbReference type="ChEBI" id="CHEBI:15378"/>
        <dbReference type="ChEBI" id="CHEBI:33019"/>
        <dbReference type="ChEBI" id="CHEBI:37565"/>
        <dbReference type="ChEBI" id="CHEBI:167616"/>
        <dbReference type="ChEBI" id="CHEBI:167617"/>
        <dbReference type="EC" id="2.7.7.50"/>
    </reaction>
    <physiologicalReaction direction="left-to-right" evidence="14">
        <dbReference type="Rhea" id="RHEA:67013"/>
    </physiologicalReaction>
</comment>
<keyword evidence="8 16" id="KW-0547">Nucleotide-binding</keyword>
<evidence type="ECO:0000256" key="10">
    <source>
        <dbReference type="ARBA" id="ARBA00023134"/>
    </source>
</evidence>
<keyword evidence="10 16" id="KW-0342">GTP-binding</keyword>
<evidence type="ECO:0000313" key="20">
    <source>
        <dbReference type="EMBL" id="KAF2736241.1"/>
    </source>
</evidence>
<gene>
    <name evidence="20" type="ORF">EJ04DRAFT_511220</name>
</gene>
<sequence length="403" mass="46973">MPSAIPTIPGEVMPPEDSQELRTAVADLLERDKLSFPGAQPVSFARHHINELQRAEYFMCEKTDGIRVLLFLYFYEATPGQFEPATFLIDRKNIYRNVTPPLRIPHHLYMNDRSKFLFGTILDGELVLDVIKGVTHLRYYVFDCLALDGQNMTTRPLDKRIAHMQSKLFKPYGVWKQHYPDLVASAPFEVKEKQLFSPYHLEHMFKNILPNLPHGNDGLVFTCKGTPYVYGTDKHILKWKPPHENTIDFKLKLGQFPKYDPQDGEGEIEDYDAMPDNFFLEVNVNHGQYERFSHNLQVNPEEWEMLKSLRQRLDGRIIECYRDYEGRWRFKKDEDGTPRWRDDKQDANHISTVRSVLETIEDGVTQQHLLAAQDAIHAAVGRMRKDEEQVAKKRKFSEVNGAH</sequence>
<dbReference type="GO" id="GO:0006370">
    <property type="term" value="P:7-methylguanosine mRNA capping"/>
    <property type="evidence" value="ECO:0007669"/>
    <property type="project" value="UniProtKB-KW"/>
</dbReference>
<evidence type="ECO:0000259" key="19">
    <source>
        <dbReference type="Pfam" id="PF03919"/>
    </source>
</evidence>
<feature type="domain" description="mRNA capping enzyme C-terminal" evidence="19">
    <location>
        <begin position="244"/>
        <end position="370"/>
    </location>
</feature>
<feature type="domain" description="mRNA capping enzyme adenylation" evidence="18">
    <location>
        <begin position="40"/>
        <end position="240"/>
    </location>
</feature>
<dbReference type="EC" id="2.7.7.50" evidence="3 16"/>
<reference evidence="20" key="1">
    <citation type="journal article" date="2020" name="Stud. Mycol.">
        <title>101 Dothideomycetes genomes: a test case for predicting lifestyles and emergence of pathogens.</title>
        <authorList>
            <person name="Haridas S."/>
            <person name="Albert R."/>
            <person name="Binder M."/>
            <person name="Bloem J."/>
            <person name="Labutti K."/>
            <person name="Salamov A."/>
            <person name="Andreopoulos B."/>
            <person name="Baker S."/>
            <person name="Barry K."/>
            <person name="Bills G."/>
            <person name="Bluhm B."/>
            <person name="Cannon C."/>
            <person name="Castanera R."/>
            <person name="Culley D."/>
            <person name="Daum C."/>
            <person name="Ezra D."/>
            <person name="Gonzalez J."/>
            <person name="Henrissat B."/>
            <person name="Kuo A."/>
            <person name="Liang C."/>
            <person name="Lipzen A."/>
            <person name="Lutzoni F."/>
            <person name="Magnuson J."/>
            <person name="Mondo S."/>
            <person name="Nolan M."/>
            <person name="Ohm R."/>
            <person name="Pangilinan J."/>
            <person name="Park H.-J."/>
            <person name="Ramirez L."/>
            <person name="Alfaro M."/>
            <person name="Sun H."/>
            <person name="Tritt A."/>
            <person name="Yoshinaga Y."/>
            <person name="Zwiers L.-H."/>
            <person name="Turgeon B."/>
            <person name="Goodwin S."/>
            <person name="Spatafora J."/>
            <person name="Crous P."/>
            <person name="Grigoriev I."/>
        </authorList>
    </citation>
    <scope>NUCLEOTIDE SEQUENCE</scope>
    <source>
        <strain evidence="20">CBS 125425</strain>
    </source>
</reference>
<feature type="active site" description="N6-GMP-lysine intermediate" evidence="17">
    <location>
        <position position="62"/>
    </location>
</feature>
<evidence type="ECO:0000256" key="11">
    <source>
        <dbReference type="ARBA" id="ARBA00023242"/>
    </source>
</evidence>
<evidence type="ECO:0000256" key="14">
    <source>
        <dbReference type="ARBA" id="ARBA00044624"/>
    </source>
</evidence>
<dbReference type="CDD" id="cd07895">
    <property type="entry name" value="Adenylation_mRNA_capping"/>
    <property type="match status" value="1"/>
</dbReference>
<evidence type="ECO:0000256" key="9">
    <source>
        <dbReference type="ARBA" id="ARBA00023042"/>
    </source>
</evidence>
<dbReference type="SUPFAM" id="SSF50249">
    <property type="entry name" value="Nucleic acid-binding proteins"/>
    <property type="match status" value="1"/>
</dbReference>
<dbReference type="GO" id="GO:0005524">
    <property type="term" value="F:ATP binding"/>
    <property type="evidence" value="ECO:0007669"/>
    <property type="project" value="InterPro"/>
</dbReference>
<comment type="subcellular location">
    <subcellularLocation>
        <location evidence="1 16">Nucleus</location>
    </subcellularLocation>
</comment>
<dbReference type="Gene3D" id="2.40.50.140">
    <property type="entry name" value="Nucleic acid-binding proteins"/>
    <property type="match status" value="1"/>
</dbReference>
<dbReference type="SUPFAM" id="SSF56091">
    <property type="entry name" value="DNA ligase/mRNA capping enzyme, catalytic domain"/>
    <property type="match status" value="1"/>
</dbReference>
<dbReference type="GO" id="GO:0004484">
    <property type="term" value="F:mRNA guanylyltransferase activity"/>
    <property type="evidence" value="ECO:0007669"/>
    <property type="project" value="UniProtKB-EC"/>
</dbReference>
<keyword evidence="21" id="KW-1185">Reference proteome</keyword>
<evidence type="ECO:0000256" key="12">
    <source>
        <dbReference type="ARBA" id="ARBA00029909"/>
    </source>
</evidence>
<evidence type="ECO:0000256" key="8">
    <source>
        <dbReference type="ARBA" id="ARBA00022741"/>
    </source>
</evidence>
<dbReference type="Pfam" id="PF03919">
    <property type="entry name" value="mRNA_cap_C"/>
    <property type="match status" value="1"/>
</dbReference>
<evidence type="ECO:0000256" key="1">
    <source>
        <dbReference type="ARBA" id="ARBA00004123"/>
    </source>
</evidence>
<dbReference type="PANTHER" id="PTHR10367">
    <property type="entry name" value="MRNA-CAPPING ENZYME"/>
    <property type="match status" value="1"/>
</dbReference>
<evidence type="ECO:0000256" key="17">
    <source>
        <dbReference type="PIRSR" id="PIRSR036959-1"/>
    </source>
</evidence>
<keyword evidence="11 16" id="KW-0539">Nucleus</keyword>
<name>A0A9P4R3I2_9PLEO</name>
<dbReference type="Proteomes" id="UP000799444">
    <property type="component" value="Unassembled WGS sequence"/>
</dbReference>
<evidence type="ECO:0000256" key="13">
    <source>
        <dbReference type="ARBA" id="ARBA00030702"/>
    </source>
</evidence>
<dbReference type="Pfam" id="PF01331">
    <property type="entry name" value="mRNA_cap_enzyme"/>
    <property type="match status" value="1"/>
</dbReference>
<keyword evidence="6 16" id="KW-0808">Transferase</keyword>
<comment type="function">
    <text evidence="16">Second step of mRNA capping. Transfer of the GMP moiety of GTP to the 5'-end of RNA via an enzyme-GMP covalent reaction intermediate.</text>
</comment>
<evidence type="ECO:0000256" key="5">
    <source>
        <dbReference type="ARBA" id="ARBA00022664"/>
    </source>
</evidence>
<evidence type="ECO:0000256" key="6">
    <source>
        <dbReference type="ARBA" id="ARBA00022679"/>
    </source>
</evidence>
<keyword evidence="5 16" id="KW-0507">mRNA processing</keyword>
<organism evidence="20 21">
    <name type="scientific">Polyplosphaeria fusca</name>
    <dbReference type="NCBI Taxonomy" id="682080"/>
    <lineage>
        <taxon>Eukaryota</taxon>
        <taxon>Fungi</taxon>
        <taxon>Dikarya</taxon>
        <taxon>Ascomycota</taxon>
        <taxon>Pezizomycotina</taxon>
        <taxon>Dothideomycetes</taxon>
        <taxon>Pleosporomycetidae</taxon>
        <taxon>Pleosporales</taxon>
        <taxon>Tetraplosphaeriaceae</taxon>
        <taxon>Polyplosphaeria</taxon>
    </lineage>
</organism>
<protein>
    <recommendedName>
        <fullName evidence="4 16">mRNA-capping enzyme subunit alpha</fullName>
        <ecNumber evidence="3 16">2.7.7.50</ecNumber>
    </recommendedName>
    <alternativeName>
        <fullName evidence="12 16">GTP--RNA guanylyltransferase</fullName>
    </alternativeName>
    <alternativeName>
        <fullName evidence="13 16">mRNA guanylyltransferase</fullName>
    </alternativeName>
</protein>
<proteinExistence type="inferred from homology"/>
<dbReference type="InterPro" id="IPR013846">
    <property type="entry name" value="mRNA_cap_enzyme_C"/>
</dbReference>
<evidence type="ECO:0000256" key="7">
    <source>
        <dbReference type="ARBA" id="ARBA00022695"/>
    </source>
</evidence>
<evidence type="ECO:0000256" key="3">
    <source>
        <dbReference type="ARBA" id="ARBA00012475"/>
    </source>
</evidence>
<dbReference type="AlphaFoldDB" id="A0A9P4R3I2"/>
<dbReference type="InterPro" id="IPR017075">
    <property type="entry name" value="mRNA_cap_enzyme_alpha"/>
</dbReference>
<dbReference type="InterPro" id="IPR051029">
    <property type="entry name" value="mRNA_Capping_Enz/RNA_Phosphat"/>
</dbReference>
<dbReference type="InterPro" id="IPR001339">
    <property type="entry name" value="mRNA_cap_enzyme_adenylation"/>
</dbReference>
<dbReference type="OrthoDB" id="200924at2759"/>
<comment type="caution">
    <text evidence="20">The sequence shown here is derived from an EMBL/GenBank/DDBJ whole genome shotgun (WGS) entry which is preliminary data.</text>
</comment>
<dbReference type="EMBL" id="ML996127">
    <property type="protein sequence ID" value="KAF2736241.1"/>
    <property type="molecule type" value="Genomic_DNA"/>
</dbReference>
<dbReference type="GO" id="GO:0031533">
    <property type="term" value="C:mRNA capping enzyme complex"/>
    <property type="evidence" value="ECO:0007669"/>
    <property type="project" value="InterPro"/>
</dbReference>
<dbReference type="PANTHER" id="PTHR10367:SF17">
    <property type="entry name" value="MRNA-CAPPING ENZYME"/>
    <property type="match status" value="1"/>
</dbReference>
<evidence type="ECO:0000256" key="4">
    <source>
        <dbReference type="ARBA" id="ARBA00019171"/>
    </source>
</evidence>
<dbReference type="InterPro" id="IPR012340">
    <property type="entry name" value="NA-bd_OB-fold"/>
</dbReference>
<comment type="similarity">
    <text evidence="2 16">Belongs to the eukaryotic GTase family.</text>
</comment>
<accession>A0A9P4R3I2</accession>
<dbReference type="GO" id="GO:0005525">
    <property type="term" value="F:GTP binding"/>
    <property type="evidence" value="ECO:0007669"/>
    <property type="project" value="UniProtKB-KW"/>
</dbReference>
<evidence type="ECO:0000256" key="2">
    <source>
        <dbReference type="ARBA" id="ARBA00010237"/>
    </source>
</evidence>
<dbReference type="PIRSF" id="PIRSF036959">
    <property type="entry name" value="mRNA_cap_alpha"/>
    <property type="match status" value="1"/>
</dbReference>
<keyword evidence="9 16" id="KW-0506">mRNA capping</keyword>